<dbReference type="SUPFAM" id="SSF51126">
    <property type="entry name" value="Pectin lyase-like"/>
    <property type="match status" value="1"/>
</dbReference>
<dbReference type="AlphaFoldDB" id="X6N195"/>
<proteinExistence type="predicted"/>
<protein>
    <recommendedName>
        <fullName evidence="2">Periplasmic copper-binding protein NosD beta helix domain-containing protein</fullName>
    </recommendedName>
</protein>
<evidence type="ECO:0000313" key="3">
    <source>
        <dbReference type="EMBL" id="ETO19102.1"/>
    </source>
</evidence>
<comment type="caution">
    <text evidence="3">The sequence shown here is derived from an EMBL/GenBank/DDBJ whole genome shotgun (WGS) entry which is preliminary data.</text>
</comment>
<keyword evidence="4" id="KW-1185">Reference proteome</keyword>
<dbReference type="InterPro" id="IPR011050">
    <property type="entry name" value="Pectin_lyase_fold/virulence"/>
</dbReference>
<evidence type="ECO:0000259" key="2">
    <source>
        <dbReference type="Pfam" id="PF05048"/>
    </source>
</evidence>
<feature type="chain" id="PRO_5004976065" description="Periplasmic copper-binding protein NosD beta helix domain-containing protein" evidence="1">
    <location>
        <begin position="21"/>
        <end position="427"/>
    </location>
</feature>
<sequence>MIVRFLEMIAVTMLAGVSYCTQCTCYIVQTVDKTIEHISFCEGIHLYKSSDNTIQNNVANNCTRYGPDPYYTCDTAGLLLNCQCHNNIVVENQFLYGGDGIFFFKNECCPSNNNYIANNDCRYSPNNAIESTFAQGNVFANNVLNGSNYGLWLGYSHNGNVVSGNIIADCHTAGVAIEHGRDNVITENLIIGNSNGILLWTDMTVHFPSTQYQCLDIPNQQYSSNYTVTNNRIINNQVGINFVNTTYSNVYNNFVSIHNNNSITAQDLEWNIGNLWNLLEPVNMINIVGGPFIGGNYWSDYTGHMDNSGNGFGNIPYNNGFLSGEGDQLPLVVISSRNENTTNRMQIESEIIEKFNCFFSCRNVLILFTNINTSKQKNSTIQSYFQFFFYPLFIIVAKQENNRVTMQYTRKMKQQKSKIVILGVYSQ</sequence>
<dbReference type="Pfam" id="PF05048">
    <property type="entry name" value="NosD"/>
    <property type="match status" value="1"/>
</dbReference>
<dbReference type="InterPro" id="IPR012334">
    <property type="entry name" value="Pectin_lyas_fold"/>
</dbReference>
<gene>
    <name evidence="3" type="ORF">RFI_18136</name>
</gene>
<dbReference type="EMBL" id="ASPP01014030">
    <property type="protein sequence ID" value="ETO19102.1"/>
    <property type="molecule type" value="Genomic_DNA"/>
</dbReference>
<reference evidence="3 4" key="1">
    <citation type="journal article" date="2013" name="Curr. Biol.">
        <title>The Genome of the Foraminiferan Reticulomyxa filosa.</title>
        <authorList>
            <person name="Glockner G."/>
            <person name="Hulsmann N."/>
            <person name="Schleicher M."/>
            <person name="Noegel A.A."/>
            <person name="Eichinger L."/>
            <person name="Gallinger C."/>
            <person name="Pawlowski J."/>
            <person name="Sierra R."/>
            <person name="Euteneuer U."/>
            <person name="Pillet L."/>
            <person name="Moustafa A."/>
            <person name="Platzer M."/>
            <person name="Groth M."/>
            <person name="Szafranski K."/>
            <person name="Schliwa M."/>
        </authorList>
    </citation>
    <scope>NUCLEOTIDE SEQUENCE [LARGE SCALE GENOMIC DNA]</scope>
</reference>
<feature type="domain" description="Periplasmic copper-binding protein NosD beta helix" evidence="2">
    <location>
        <begin position="86"/>
        <end position="303"/>
    </location>
</feature>
<dbReference type="OrthoDB" id="10627022at2759"/>
<dbReference type="InterPro" id="IPR007742">
    <property type="entry name" value="NosD_dom"/>
</dbReference>
<dbReference type="InterPro" id="IPR006626">
    <property type="entry name" value="PbH1"/>
</dbReference>
<evidence type="ECO:0000313" key="4">
    <source>
        <dbReference type="Proteomes" id="UP000023152"/>
    </source>
</evidence>
<dbReference type="SMART" id="SM00710">
    <property type="entry name" value="PbH1"/>
    <property type="match status" value="7"/>
</dbReference>
<keyword evidence="1" id="KW-0732">Signal</keyword>
<feature type="signal peptide" evidence="1">
    <location>
        <begin position="1"/>
        <end position="20"/>
    </location>
</feature>
<accession>X6N195</accession>
<organism evidence="3 4">
    <name type="scientific">Reticulomyxa filosa</name>
    <dbReference type="NCBI Taxonomy" id="46433"/>
    <lineage>
        <taxon>Eukaryota</taxon>
        <taxon>Sar</taxon>
        <taxon>Rhizaria</taxon>
        <taxon>Retaria</taxon>
        <taxon>Foraminifera</taxon>
        <taxon>Monothalamids</taxon>
        <taxon>Reticulomyxidae</taxon>
        <taxon>Reticulomyxa</taxon>
    </lineage>
</organism>
<evidence type="ECO:0000256" key="1">
    <source>
        <dbReference type="SAM" id="SignalP"/>
    </source>
</evidence>
<dbReference type="NCBIfam" id="TIGR03804">
    <property type="entry name" value="para_beta_helix"/>
    <property type="match status" value="2"/>
</dbReference>
<dbReference type="Proteomes" id="UP000023152">
    <property type="component" value="Unassembled WGS sequence"/>
</dbReference>
<name>X6N195_RETFI</name>
<dbReference type="InterPro" id="IPR022441">
    <property type="entry name" value="Para_beta_helix_rpt-2"/>
</dbReference>
<dbReference type="Gene3D" id="2.160.20.10">
    <property type="entry name" value="Single-stranded right-handed beta-helix, Pectin lyase-like"/>
    <property type="match status" value="1"/>
</dbReference>